<name>A0A914NDJ3_MELIC</name>
<dbReference type="AlphaFoldDB" id="A0A914NDJ3"/>
<accession>A0A914NDJ3</accession>
<evidence type="ECO:0000313" key="1">
    <source>
        <dbReference type="Proteomes" id="UP000887563"/>
    </source>
</evidence>
<evidence type="ECO:0000313" key="2">
    <source>
        <dbReference type="WBParaSite" id="Minc3s04485g36387"/>
    </source>
</evidence>
<reference evidence="2" key="1">
    <citation type="submission" date="2022-11" db="UniProtKB">
        <authorList>
            <consortium name="WormBaseParasite"/>
        </authorList>
    </citation>
    <scope>IDENTIFICATION</scope>
</reference>
<dbReference type="WBParaSite" id="Minc3s04485g36387">
    <property type="protein sequence ID" value="Minc3s04485g36387"/>
    <property type="gene ID" value="Minc3s04485g36387"/>
</dbReference>
<protein>
    <submittedName>
        <fullName evidence="2">Uncharacterized protein</fullName>
    </submittedName>
</protein>
<proteinExistence type="predicted"/>
<dbReference type="Proteomes" id="UP000887563">
    <property type="component" value="Unplaced"/>
</dbReference>
<organism evidence="1 2">
    <name type="scientific">Meloidogyne incognita</name>
    <name type="common">Southern root-knot nematode worm</name>
    <name type="synonym">Oxyuris incognita</name>
    <dbReference type="NCBI Taxonomy" id="6306"/>
    <lineage>
        <taxon>Eukaryota</taxon>
        <taxon>Metazoa</taxon>
        <taxon>Ecdysozoa</taxon>
        <taxon>Nematoda</taxon>
        <taxon>Chromadorea</taxon>
        <taxon>Rhabditida</taxon>
        <taxon>Tylenchina</taxon>
        <taxon>Tylenchomorpha</taxon>
        <taxon>Tylenchoidea</taxon>
        <taxon>Meloidogynidae</taxon>
        <taxon>Meloidogyninae</taxon>
        <taxon>Meloidogyne</taxon>
        <taxon>Meloidogyne incognita group</taxon>
    </lineage>
</organism>
<keyword evidence="1" id="KW-1185">Reference proteome</keyword>
<sequence length="53" mass="6350">MHSDSWKSYDKTTCDSDVHGIEINEDGFRYCYLASRWLMPLPKEQYQNFSMPQ</sequence>